<name>A0A383VIL0_TETOB</name>
<dbReference type="EMBL" id="FNXT01000533">
    <property type="protein sequence ID" value="SZX65041.1"/>
    <property type="molecule type" value="Genomic_DNA"/>
</dbReference>
<keyword evidence="1" id="KW-1133">Transmembrane helix</keyword>
<reference evidence="3 4" key="1">
    <citation type="submission" date="2016-10" db="EMBL/GenBank/DDBJ databases">
        <authorList>
            <person name="Cai Z."/>
        </authorList>
    </citation>
    <scope>NUCLEOTIDE SEQUENCE [LARGE SCALE GENOMIC DNA]</scope>
</reference>
<evidence type="ECO:0000313" key="3">
    <source>
        <dbReference type="EMBL" id="SZX65041.1"/>
    </source>
</evidence>
<evidence type="ECO:0000313" key="4">
    <source>
        <dbReference type="Proteomes" id="UP000256970"/>
    </source>
</evidence>
<accession>A0A383VIL0</accession>
<feature type="transmembrane region" description="Helical" evidence="1">
    <location>
        <begin position="21"/>
        <end position="41"/>
    </location>
</feature>
<protein>
    <recommendedName>
        <fullName evidence="2">Methyltransferase FkbM domain-containing protein</fullName>
    </recommendedName>
</protein>
<feature type="domain" description="Methyltransferase FkbM" evidence="2">
    <location>
        <begin position="219"/>
        <end position="382"/>
    </location>
</feature>
<keyword evidence="1" id="KW-0812">Transmembrane</keyword>
<dbReference type="NCBIfam" id="TIGR01444">
    <property type="entry name" value="fkbM_fam"/>
    <property type="match status" value="1"/>
</dbReference>
<dbReference type="Proteomes" id="UP000256970">
    <property type="component" value="Unassembled WGS sequence"/>
</dbReference>
<dbReference type="InterPro" id="IPR006342">
    <property type="entry name" value="FkbM_mtfrase"/>
</dbReference>
<proteinExistence type="predicted"/>
<dbReference type="SUPFAM" id="SSF53335">
    <property type="entry name" value="S-adenosyl-L-methionine-dependent methyltransferases"/>
    <property type="match status" value="1"/>
</dbReference>
<dbReference type="InterPro" id="IPR052514">
    <property type="entry name" value="SAM-dependent_MTase"/>
</dbReference>
<dbReference type="InterPro" id="IPR029063">
    <property type="entry name" value="SAM-dependent_MTases_sf"/>
</dbReference>
<keyword evidence="4" id="KW-1185">Reference proteome</keyword>
<gene>
    <name evidence="3" type="ORF">BQ4739_LOCUS5503</name>
</gene>
<organism evidence="3 4">
    <name type="scientific">Tetradesmus obliquus</name>
    <name type="common">Green alga</name>
    <name type="synonym">Acutodesmus obliquus</name>
    <dbReference type="NCBI Taxonomy" id="3088"/>
    <lineage>
        <taxon>Eukaryota</taxon>
        <taxon>Viridiplantae</taxon>
        <taxon>Chlorophyta</taxon>
        <taxon>core chlorophytes</taxon>
        <taxon>Chlorophyceae</taxon>
        <taxon>CS clade</taxon>
        <taxon>Sphaeropleales</taxon>
        <taxon>Scenedesmaceae</taxon>
        <taxon>Tetradesmus</taxon>
    </lineage>
</organism>
<dbReference type="PANTHER" id="PTHR34203:SF13">
    <property type="entry name" value="EXPRESSED PROTEIN"/>
    <property type="match status" value="1"/>
</dbReference>
<dbReference type="Pfam" id="PF05050">
    <property type="entry name" value="Methyltransf_21"/>
    <property type="match status" value="1"/>
</dbReference>
<dbReference type="Gene3D" id="3.40.50.150">
    <property type="entry name" value="Vaccinia Virus protein VP39"/>
    <property type="match status" value="1"/>
</dbReference>
<evidence type="ECO:0000259" key="2">
    <source>
        <dbReference type="Pfam" id="PF05050"/>
    </source>
</evidence>
<evidence type="ECO:0000256" key="1">
    <source>
        <dbReference type="SAM" id="Phobius"/>
    </source>
</evidence>
<keyword evidence="1" id="KW-0472">Membrane</keyword>
<sequence>MNQQAARQHGSNRRDGCGGNPTVLVVSAAALLLLLYSLGSYTSTHHDQTRSGRMRTAITAGGALGQQLQAELSRGAAGQLQQHILALSNISSLSTAQLPLLLQGTNLSLITTADVLDSAAAKGLGWQQHWQLVQLHQQLLCTSGLTAVHNPPNSVPVRLGNCSVYVYAAHDFVSQELAGPRHSYEEKEVAAVLWAMQQQQQQQAAGAAQRVKQQPLFVDAGANVGSFLFSVADAGYRVAAFEGMPSNIALLRHSLCANPHLSDRVGLFGTGLGAEADTCYVVSDHINVGDGHTVCGEEQVRKRTDNTGYTIRGKSSVRRLDSILSEDIQVLKLDVEGVELQVLQGADSLLTKHRVNYILTACTFGGAPRQRQMLQLLDQWGYYISLDGFKGPWLDPAAVANGSSKLPWNNIFCARKDLQHATPAR</sequence>
<dbReference type="PANTHER" id="PTHR34203">
    <property type="entry name" value="METHYLTRANSFERASE, FKBM FAMILY PROTEIN"/>
    <property type="match status" value="1"/>
</dbReference>
<dbReference type="AlphaFoldDB" id="A0A383VIL0"/>